<dbReference type="Proteomes" id="UP000597877">
    <property type="component" value="Unassembled WGS sequence"/>
</dbReference>
<organism evidence="2 3">
    <name type="scientific">Eubacterium segne</name>
    <dbReference type="NCBI Taxonomy" id="2763045"/>
    <lineage>
        <taxon>Bacteria</taxon>
        <taxon>Bacillati</taxon>
        <taxon>Bacillota</taxon>
        <taxon>Clostridia</taxon>
        <taxon>Eubacteriales</taxon>
        <taxon>Eubacteriaceae</taxon>
        <taxon>Eubacterium</taxon>
    </lineage>
</organism>
<evidence type="ECO:0000313" key="3">
    <source>
        <dbReference type="Proteomes" id="UP000597877"/>
    </source>
</evidence>
<gene>
    <name evidence="2" type="ORF">H8S00_11305</name>
</gene>
<reference evidence="2 3" key="1">
    <citation type="submission" date="2020-08" db="EMBL/GenBank/DDBJ databases">
        <title>Genome public.</title>
        <authorList>
            <person name="Liu C."/>
            <person name="Sun Q."/>
        </authorList>
    </citation>
    <scope>NUCLEOTIDE SEQUENCE [LARGE SCALE GENOMIC DNA]</scope>
    <source>
        <strain evidence="2 3">BX4</strain>
    </source>
</reference>
<dbReference type="Pfam" id="PF13306">
    <property type="entry name" value="LRR_5"/>
    <property type="match status" value="1"/>
</dbReference>
<evidence type="ECO:0000313" key="2">
    <source>
        <dbReference type="EMBL" id="MBC5668556.1"/>
    </source>
</evidence>
<dbReference type="InterPro" id="IPR026906">
    <property type="entry name" value="LRR_5"/>
</dbReference>
<keyword evidence="1" id="KW-0732">Signal</keyword>
<evidence type="ECO:0000256" key="1">
    <source>
        <dbReference type="SAM" id="SignalP"/>
    </source>
</evidence>
<dbReference type="EMBL" id="JACOOZ010000008">
    <property type="protein sequence ID" value="MBC5668556.1"/>
    <property type="molecule type" value="Genomic_DNA"/>
</dbReference>
<sequence>MKEKIVAIILSLTMIIGLGGTMHTPANAAETKSVSKQVNDILDAKNADVTANFKANVKGEKVAEQLYRTFRQLAFDYNSDYGSYEDGKLVLTKEGEAFYNRMLKLGIASGLNEDGEPIGADVLDLKGTVKSSVIDSQNFNLDLYLQLAKGKNAKAISLNYNNGKIKINLGTLVSFVKEYTGRTVNDIYDALEIPAIEELTLNGINELNKYLKSELGIREVLSYTVYTEEDGEDVADKIGCIKDVNYGEKMYPNFNISSEQLMSTGKDLLALVLNTADYTLGKFETKSGTKSTISVTEKNATELIKRLSLALGNNAEVIINSAADRLFALPGFDEVAKSYPKGYLDAVKKEMVFQVKSISRNLDALTKEEEVKDKGGNIIKYIPIEQAIEMNKVKASANFTADTKGKKGSRDALFTGSIKFASGEGKEATSVDISFDVSVKEKGTKSNDTKPSVKKVKKGYIVKAKSGTYVVTSISKKTVSLKAAKNKKTVKIPATVTIGKDKYKVTAIGKKAFKNCNKTKKVVIGKNIEKIGKKAFSGINKKATIKCPKKSLKKYKKMIMKKSTGYKKTMTVK</sequence>
<accession>A0ABR7F4M9</accession>
<proteinExistence type="predicted"/>
<feature type="signal peptide" evidence="1">
    <location>
        <begin position="1"/>
        <end position="28"/>
    </location>
</feature>
<dbReference type="InterPro" id="IPR032675">
    <property type="entry name" value="LRR_dom_sf"/>
</dbReference>
<dbReference type="RefSeq" id="WP_186840585.1">
    <property type="nucleotide sequence ID" value="NZ_JACOOZ010000008.1"/>
</dbReference>
<dbReference type="Gene3D" id="3.80.10.10">
    <property type="entry name" value="Ribonuclease Inhibitor"/>
    <property type="match status" value="1"/>
</dbReference>
<protein>
    <submittedName>
        <fullName evidence="2">Leucine-rich repeat protein</fullName>
    </submittedName>
</protein>
<keyword evidence="3" id="KW-1185">Reference proteome</keyword>
<name>A0ABR7F4M9_9FIRM</name>
<feature type="chain" id="PRO_5047445150" evidence="1">
    <location>
        <begin position="29"/>
        <end position="573"/>
    </location>
</feature>
<comment type="caution">
    <text evidence="2">The sequence shown here is derived from an EMBL/GenBank/DDBJ whole genome shotgun (WGS) entry which is preliminary data.</text>
</comment>